<sequence>MPAFLLDRQQHNANIPSSRLPPETMGHVFTILAFIDPPRRDNPWVKMSLGWLLATHVCRRWRDIALQTPTLWADITFPFIFGEHWATAFSSRAGGMPLTI</sequence>
<keyword evidence="2" id="KW-1185">Reference proteome</keyword>
<dbReference type="EMBL" id="MU275930">
    <property type="protein sequence ID" value="KAI0046267.1"/>
    <property type="molecule type" value="Genomic_DNA"/>
</dbReference>
<evidence type="ECO:0000313" key="1">
    <source>
        <dbReference type="EMBL" id="KAI0046267.1"/>
    </source>
</evidence>
<protein>
    <submittedName>
        <fullName evidence="1">Uncharacterized protein</fullName>
    </submittedName>
</protein>
<dbReference type="Proteomes" id="UP000814033">
    <property type="component" value="Unassembled WGS sequence"/>
</dbReference>
<reference evidence="1" key="1">
    <citation type="submission" date="2021-02" db="EMBL/GenBank/DDBJ databases">
        <authorList>
            <consortium name="DOE Joint Genome Institute"/>
            <person name="Ahrendt S."/>
            <person name="Looney B.P."/>
            <person name="Miyauchi S."/>
            <person name="Morin E."/>
            <person name="Drula E."/>
            <person name="Courty P.E."/>
            <person name="Chicoki N."/>
            <person name="Fauchery L."/>
            <person name="Kohler A."/>
            <person name="Kuo A."/>
            <person name="Labutti K."/>
            <person name="Pangilinan J."/>
            <person name="Lipzen A."/>
            <person name="Riley R."/>
            <person name="Andreopoulos W."/>
            <person name="He G."/>
            <person name="Johnson J."/>
            <person name="Barry K.W."/>
            <person name="Grigoriev I.V."/>
            <person name="Nagy L."/>
            <person name="Hibbett D."/>
            <person name="Henrissat B."/>
            <person name="Matheny P.B."/>
            <person name="Labbe J."/>
            <person name="Martin F."/>
        </authorList>
    </citation>
    <scope>NUCLEOTIDE SEQUENCE</scope>
    <source>
        <strain evidence="1">FP105234-sp</strain>
    </source>
</reference>
<feature type="non-terminal residue" evidence="1">
    <location>
        <position position="100"/>
    </location>
</feature>
<gene>
    <name evidence="1" type="ORF">FA95DRAFT_1494286</name>
</gene>
<reference evidence="1" key="2">
    <citation type="journal article" date="2022" name="New Phytol.">
        <title>Evolutionary transition to the ectomycorrhizal habit in the genomes of a hyperdiverse lineage of mushroom-forming fungi.</title>
        <authorList>
            <person name="Looney B."/>
            <person name="Miyauchi S."/>
            <person name="Morin E."/>
            <person name="Drula E."/>
            <person name="Courty P.E."/>
            <person name="Kohler A."/>
            <person name="Kuo A."/>
            <person name="LaButti K."/>
            <person name="Pangilinan J."/>
            <person name="Lipzen A."/>
            <person name="Riley R."/>
            <person name="Andreopoulos W."/>
            <person name="He G."/>
            <person name="Johnson J."/>
            <person name="Nolan M."/>
            <person name="Tritt A."/>
            <person name="Barry K.W."/>
            <person name="Grigoriev I.V."/>
            <person name="Nagy L.G."/>
            <person name="Hibbett D."/>
            <person name="Henrissat B."/>
            <person name="Matheny P.B."/>
            <person name="Labbe J."/>
            <person name="Martin F.M."/>
        </authorList>
    </citation>
    <scope>NUCLEOTIDE SEQUENCE</scope>
    <source>
        <strain evidence="1">FP105234-sp</strain>
    </source>
</reference>
<accession>A0ACB8RR47</accession>
<comment type="caution">
    <text evidence="1">The sequence shown here is derived from an EMBL/GenBank/DDBJ whole genome shotgun (WGS) entry which is preliminary data.</text>
</comment>
<name>A0ACB8RR47_9AGAM</name>
<organism evidence="1 2">
    <name type="scientific">Auriscalpium vulgare</name>
    <dbReference type="NCBI Taxonomy" id="40419"/>
    <lineage>
        <taxon>Eukaryota</taxon>
        <taxon>Fungi</taxon>
        <taxon>Dikarya</taxon>
        <taxon>Basidiomycota</taxon>
        <taxon>Agaricomycotina</taxon>
        <taxon>Agaricomycetes</taxon>
        <taxon>Russulales</taxon>
        <taxon>Auriscalpiaceae</taxon>
        <taxon>Auriscalpium</taxon>
    </lineage>
</organism>
<proteinExistence type="predicted"/>
<evidence type="ECO:0000313" key="2">
    <source>
        <dbReference type="Proteomes" id="UP000814033"/>
    </source>
</evidence>